<name>A0ABR4LXZ4_9EURO</name>
<keyword evidence="6 7" id="KW-0472">Membrane</keyword>
<dbReference type="Gene3D" id="3.90.550.50">
    <property type="match status" value="1"/>
</dbReference>
<evidence type="ECO:0008006" key="10">
    <source>
        <dbReference type="Google" id="ProtNLM"/>
    </source>
</evidence>
<feature type="transmembrane region" description="Helical" evidence="7">
    <location>
        <begin position="12"/>
        <end position="30"/>
    </location>
</feature>
<evidence type="ECO:0000256" key="4">
    <source>
        <dbReference type="ARBA" id="ARBA00022968"/>
    </source>
</evidence>
<evidence type="ECO:0000256" key="5">
    <source>
        <dbReference type="ARBA" id="ARBA00022989"/>
    </source>
</evidence>
<evidence type="ECO:0000256" key="1">
    <source>
        <dbReference type="ARBA" id="ARBA00004606"/>
    </source>
</evidence>
<dbReference type="InterPro" id="IPR026050">
    <property type="entry name" value="C1GALT1/C1GALT1_chp1"/>
</dbReference>
<sequence>MPSPRLPRRCIRYWISVALTAIGIFVVYFLNFVDWANRNDDLDTTDWGIEGVASDSGDADCAHLHGMDKILVILKTGATEALQKVPVQIETTLRCVPHYVVLSDYEEDIAGVLARDSLSTVSEETRRTNPDFGIYNRLRVSGREGLTASDWADEENGPYGKPGNPGWKLDKWKFVPMIDEALLVKPDAEWYIFIEADSYVVWRNMVDWLSRLNPGKPHYLGAPMKMGSEVFGYGGAGIILSNAAMLLVSRYRAENFTDVERMTADDWAGDHVLGLILKDSGVPLVWSWPLLVPSRVWEFEYFSKENDRNPWCYPVASYHHMSPQDIQDMWLFEKQWLKFKRDSVLLHRDVFQWHVYDVITSKKDDWDNFSSDNESERNAGDSPTTAGECARKCSLLTDCLQFSFSEKGCLTSMKVAGGVHRPGYSSGWITMRIKALLKNARKCSNVQYITA</sequence>
<dbReference type="PANTHER" id="PTHR23033:SF47">
    <property type="entry name" value="APPLE DOMAIN-CONTAINING PROTEIN-RELATED"/>
    <property type="match status" value="1"/>
</dbReference>
<evidence type="ECO:0000313" key="8">
    <source>
        <dbReference type="EMBL" id="KAL2869416.1"/>
    </source>
</evidence>
<reference evidence="8 9" key="1">
    <citation type="submission" date="2024-07" db="EMBL/GenBank/DDBJ databases">
        <title>Section-level genome sequencing and comparative genomics of Aspergillus sections Usti and Cavernicolus.</title>
        <authorList>
            <consortium name="Lawrence Berkeley National Laboratory"/>
            <person name="Nybo J.L."/>
            <person name="Vesth T.C."/>
            <person name="Theobald S."/>
            <person name="Frisvad J.C."/>
            <person name="Larsen T.O."/>
            <person name="Kjaerboelling I."/>
            <person name="Rothschild-Mancinelli K."/>
            <person name="Lyhne E.K."/>
            <person name="Kogle M.E."/>
            <person name="Barry K."/>
            <person name="Clum A."/>
            <person name="Na H."/>
            <person name="Ledsgaard L."/>
            <person name="Lin J."/>
            <person name="Lipzen A."/>
            <person name="Kuo A."/>
            <person name="Riley R."/>
            <person name="Mondo S."/>
            <person name="Labutti K."/>
            <person name="Haridas S."/>
            <person name="Pangalinan J."/>
            <person name="Salamov A.A."/>
            <person name="Simmons B.A."/>
            <person name="Magnuson J.K."/>
            <person name="Chen J."/>
            <person name="Drula E."/>
            <person name="Henrissat B."/>
            <person name="Wiebenga A."/>
            <person name="Lubbers R.J."/>
            <person name="Gomes A.C."/>
            <person name="Macurrencykelacurrency M.R."/>
            <person name="Stajich J."/>
            <person name="Grigoriev I.V."/>
            <person name="Mortensen U.H."/>
            <person name="De Vries R.P."/>
            <person name="Baker S.E."/>
            <person name="Andersen M.R."/>
        </authorList>
    </citation>
    <scope>NUCLEOTIDE SEQUENCE [LARGE SCALE GENOMIC DNA]</scope>
    <source>
        <strain evidence="8 9">CBS 449.75</strain>
    </source>
</reference>
<dbReference type="PANTHER" id="PTHR23033">
    <property type="entry name" value="BETA1,3-GALACTOSYLTRANSFERASE"/>
    <property type="match status" value="1"/>
</dbReference>
<keyword evidence="9" id="KW-1185">Reference proteome</keyword>
<evidence type="ECO:0000256" key="2">
    <source>
        <dbReference type="ARBA" id="ARBA00006462"/>
    </source>
</evidence>
<dbReference type="Proteomes" id="UP001610432">
    <property type="component" value="Unassembled WGS sequence"/>
</dbReference>
<comment type="caution">
    <text evidence="8">The sequence shown here is derived from an EMBL/GenBank/DDBJ whole genome shotgun (WGS) entry which is preliminary data.</text>
</comment>
<evidence type="ECO:0000256" key="7">
    <source>
        <dbReference type="SAM" id="Phobius"/>
    </source>
</evidence>
<dbReference type="RefSeq" id="XP_070888395.1">
    <property type="nucleotide sequence ID" value="XM_071032454.1"/>
</dbReference>
<proteinExistence type="inferred from homology"/>
<dbReference type="EMBL" id="JBFXLQ010000009">
    <property type="protein sequence ID" value="KAL2869416.1"/>
    <property type="molecule type" value="Genomic_DNA"/>
</dbReference>
<accession>A0ABR4LXZ4</accession>
<evidence type="ECO:0000256" key="6">
    <source>
        <dbReference type="ARBA" id="ARBA00023136"/>
    </source>
</evidence>
<gene>
    <name evidence="8" type="ORF">BJX67DRAFT_378972</name>
</gene>
<dbReference type="GeneID" id="98147526"/>
<comment type="similarity">
    <text evidence="2">Belongs to the glycosyltransferase 31 family. Beta3-Gal-T subfamily.</text>
</comment>
<organism evidence="8 9">
    <name type="scientific">Aspergillus lucknowensis</name>
    <dbReference type="NCBI Taxonomy" id="176173"/>
    <lineage>
        <taxon>Eukaryota</taxon>
        <taxon>Fungi</taxon>
        <taxon>Dikarya</taxon>
        <taxon>Ascomycota</taxon>
        <taxon>Pezizomycotina</taxon>
        <taxon>Eurotiomycetes</taxon>
        <taxon>Eurotiomycetidae</taxon>
        <taxon>Eurotiales</taxon>
        <taxon>Aspergillaceae</taxon>
        <taxon>Aspergillus</taxon>
        <taxon>Aspergillus subgen. Nidulantes</taxon>
    </lineage>
</organism>
<evidence type="ECO:0000256" key="3">
    <source>
        <dbReference type="ARBA" id="ARBA00022692"/>
    </source>
</evidence>
<keyword evidence="5 7" id="KW-1133">Transmembrane helix</keyword>
<protein>
    <recommendedName>
        <fullName evidence="10">Glycosyltransferase family 31 protein</fullName>
    </recommendedName>
</protein>
<keyword evidence="3 7" id="KW-0812">Transmembrane</keyword>
<comment type="subcellular location">
    <subcellularLocation>
        <location evidence="1">Membrane</location>
        <topology evidence="1">Single-pass type II membrane protein</topology>
    </subcellularLocation>
</comment>
<evidence type="ECO:0000313" key="9">
    <source>
        <dbReference type="Proteomes" id="UP001610432"/>
    </source>
</evidence>
<keyword evidence="4" id="KW-0735">Signal-anchor</keyword>